<dbReference type="InterPro" id="IPR029060">
    <property type="entry name" value="PIN-like_dom_sf"/>
</dbReference>
<evidence type="ECO:0000256" key="2">
    <source>
        <dbReference type="ARBA" id="ARBA00022722"/>
    </source>
</evidence>
<dbReference type="EMBL" id="BMOE01000005">
    <property type="protein sequence ID" value="GGJ74035.1"/>
    <property type="molecule type" value="Genomic_DNA"/>
</dbReference>
<dbReference type="CDD" id="cd09877">
    <property type="entry name" value="PIN_YacL-like"/>
    <property type="match status" value="1"/>
</dbReference>
<dbReference type="GO" id="GO:0004518">
    <property type="term" value="F:nuclease activity"/>
    <property type="evidence" value="ECO:0007669"/>
    <property type="project" value="UniProtKB-KW"/>
</dbReference>
<feature type="domain" description="TRAM" evidence="7">
    <location>
        <begin position="275"/>
        <end position="336"/>
    </location>
</feature>
<sequence length="366" mass="40148">MFVPAIRLLTLLLGLLLGYGAGRWISVAQHVEAPSSFLNIISLMLAGVMLAVLLAPRAERLGARFIETLEHWYEQLSPRTVTAATLALVVSLVVSVLLGNLLGGVPYYRWWWNPLITLVLAGFFVPFAVRNADTFGVIAPTPVRRRSGGKILDSNVVIDGRIVELARTGLLEGELIVPAFVLREVQLLSDHGDPQKRMRGKRGLSVLEELRQVVTLRVDDWDAPELSMTDDKLVRLARETCSKLISNDTNLAKVARLYGVTVVNLNEAAVALRPQLQVGDALTVTITKNGQQAGQGIGYLEDGTMLVVEEGAKHKNRSVRVVVLNNVQTNMGRMIFARAEPQSKDAPRENGKDRQPDVTDPTPARS</sequence>
<evidence type="ECO:0000256" key="4">
    <source>
        <dbReference type="ARBA" id="ARBA00022842"/>
    </source>
</evidence>
<comment type="caution">
    <text evidence="8">The sequence shown here is derived from an EMBL/GenBank/DDBJ whole genome shotgun (WGS) entry which is preliminary data.</text>
</comment>
<dbReference type="InterPro" id="IPR002792">
    <property type="entry name" value="TRAM_dom"/>
</dbReference>
<reference evidence="8" key="1">
    <citation type="journal article" date="2014" name="Int. J. Syst. Evol. Microbiol.">
        <title>Complete genome sequence of Corynebacterium casei LMG S-19264T (=DSM 44701T), isolated from a smear-ripened cheese.</title>
        <authorList>
            <consortium name="US DOE Joint Genome Institute (JGI-PGF)"/>
            <person name="Walter F."/>
            <person name="Albersmeier A."/>
            <person name="Kalinowski J."/>
            <person name="Ruckert C."/>
        </authorList>
    </citation>
    <scope>NUCLEOTIDE SEQUENCE</scope>
    <source>
        <strain evidence="8">JCM 14371</strain>
    </source>
</reference>
<dbReference type="InterPro" id="IPR002716">
    <property type="entry name" value="PIN_dom"/>
</dbReference>
<reference evidence="8" key="2">
    <citation type="submission" date="2020-09" db="EMBL/GenBank/DDBJ databases">
        <authorList>
            <person name="Sun Q."/>
            <person name="Ohkuma M."/>
        </authorList>
    </citation>
    <scope>NUCLEOTIDE SEQUENCE</scope>
    <source>
        <strain evidence="8">JCM 14371</strain>
    </source>
</reference>
<accession>A0A917PF02</accession>
<feature type="transmembrane region" description="Helical" evidence="6">
    <location>
        <begin position="36"/>
        <end position="55"/>
    </location>
</feature>
<dbReference type="SMART" id="SM00670">
    <property type="entry name" value="PINc"/>
    <property type="match status" value="1"/>
</dbReference>
<evidence type="ECO:0000256" key="5">
    <source>
        <dbReference type="SAM" id="MobiDB-lite"/>
    </source>
</evidence>
<protein>
    <submittedName>
        <fullName evidence="8">PIN/TRAM domain-containing protein</fullName>
    </submittedName>
</protein>
<feature type="transmembrane region" description="Helical" evidence="6">
    <location>
        <begin position="110"/>
        <end position="129"/>
    </location>
</feature>
<organism evidence="8 9">
    <name type="scientific">Deinococcus aquiradiocola</name>
    <dbReference type="NCBI Taxonomy" id="393059"/>
    <lineage>
        <taxon>Bacteria</taxon>
        <taxon>Thermotogati</taxon>
        <taxon>Deinococcota</taxon>
        <taxon>Deinococci</taxon>
        <taxon>Deinococcales</taxon>
        <taxon>Deinococcaceae</taxon>
        <taxon>Deinococcus</taxon>
    </lineage>
</organism>
<keyword evidence="3" id="KW-0378">Hydrolase</keyword>
<evidence type="ECO:0000313" key="8">
    <source>
        <dbReference type="EMBL" id="GGJ74035.1"/>
    </source>
</evidence>
<feature type="region of interest" description="Disordered" evidence="5">
    <location>
        <begin position="339"/>
        <end position="366"/>
    </location>
</feature>
<dbReference type="Pfam" id="PF01938">
    <property type="entry name" value="TRAM"/>
    <property type="match status" value="1"/>
</dbReference>
<proteinExistence type="predicted"/>
<keyword evidence="2" id="KW-0540">Nuclease</keyword>
<evidence type="ECO:0000256" key="6">
    <source>
        <dbReference type="SAM" id="Phobius"/>
    </source>
</evidence>
<keyword evidence="6" id="KW-0812">Transmembrane</keyword>
<keyword evidence="9" id="KW-1185">Reference proteome</keyword>
<keyword evidence="6" id="KW-1133">Transmembrane helix</keyword>
<dbReference type="Proteomes" id="UP000635726">
    <property type="component" value="Unassembled WGS sequence"/>
</dbReference>
<dbReference type="AlphaFoldDB" id="A0A917PF02"/>
<dbReference type="SUPFAM" id="SSF88723">
    <property type="entry name" value="PIN domain-like"/>
    <property type="match status" value="1"/>
</dbReference>
<evidence type="ECO:0000259" key="7">
    <source>
        <dbReference type="PROSITE" id="PS50926"/>
    </source>
</evidence>
<dbReference type="InterPro" id="IPR052041">
    <property type="entry name" value="Nucleic_acid_metab_PIN/TRAM"/>
</dbReference>
<dbReference type="Gene3D" id="3.40.50.1010">
    <property type="entry name" value="5'-nuclease"/>
    <property type="match status" value="1"/>
</dbReference>
<keyword evidence="4" id="KW-0460">Magnesium</keyword>
<dbReference type="PANTHER" id="PTHR11603">
    <property type="entry name" value="AAA FAMILY ATPASE"/>
    <property type="match status" value="1"/>
</dbReference>
<gene>
    <name evidence="8" type="ORF">GCM10008939_17960</name>
</gene>
<dbReference type="PROSITE" id="PS50926">
    <property type="entry name" value="TRAM"/>
    <property type="match status" value="1"/>
</dbReference>
<dbReference type="PANTHER" id="PTHR11603:SF147">
    <property type="entry name" value="MEMBRANE PROTEIN"/>
    <property type="match status" value="1"/>
</dbReference>
<dbReference type="GO" id="GO:0016787">
    <property type="term" value="F:hydrolase activity"/>
    <property type="evidence" value="ECO:0007669"/>
    <property type="project" value="UniProtKB-KW"/>
</dbReference>
<name>A0A917PF02_9DEIO</name>
<evidence type="ECO:0000313" key="9">
    <source>
        <dbReference type="Proteomes" id="UP000635726"/>
    </source>
</evidence>
<evidence type="ECO:0000256" key="1">
    <source>
        <dbReference type="ARBA" id="ARBA00001946"/>
    </source>
</evidence>
<feature type="transmembrane region" description="Helical" evidence="6">
    <location>
        <begin position="76"/>
        <end position="98"/>
    </location>
</feature>
<feature type="compositionally biased region" description="Basic and acidic residues" evidence="5">
    <location>
        <begin position="341"/>
        <end position="357"/>
    </location>
</feature>
<evidence type="ECO:0000256" key="3">
    <source>
        <dbReference type="ARBA" id="ARBA00022801"/>
    </source>
</evidence>
<keyword evidence="6" id="KW-0472">Membrane</keyword>
<comment type="cofactor">
    <cofactor evidence="1">
        <name>Mg(2+)</name>
        <dbReference type="ChEBI" id="CHEBI:18420"/>
    </cofactor>
</comment>